<reference evidence="2" key="1">
    <citation type="submission" date="2022-11" db="EMBL/GenBank/DDBJ databases">
        <title>Genome Resource of Sclerotinia nivalis Strain SnTB1, a Plant Pathogen Isolated from American Ginseng.</title>
        <authorList>
            <person name="Fan S."/>
        </authorList>
    </citation>
    <scope>NUCLEOTIDE SEQUENCE</scope>
    <source>
        <strain evidence="2">SnTB1</strain>
    </source>
</reference>
<feature type="region of interest" description="Disordered" evidence="1">
    <location>
        <begin position="1"/>
        <end position="23"/>
    </location>
</feature>
<gene>
    <name evidence="2" type="ORF">OCU04_010349</name>
</gene>
<keyword evidence="3" id="KW-1185">Reference proteome</keyword>
<proteinExistence type="predicted"/>
<evidence type="ECO:0000313" key="2">
    <source>
        <dbReference type="EMBL" id="KAJ8061286.1"/>
    </source>
</evidence>
<evidence type="ECO:0000256" key="1">
    <source>
        <dbReference type="SAM" id="MobiDB-lite"/>
    </source>
</evidence>
<sequence>MSQNPWSSINHPETATQSTQPENTNLGVRINYSVFQYQDAPTFTITLEEKPEPEAIFTFPPNRATDLSLYDVVFMIPSRQETTKYSGVLFPPLEFITADSSPYTYLALPSSFLRTLREEIKNSWIGMGRLERIETYNPWTDQGSPYLRSPEGFEFVVVIWRVGRAHDPTQPLEGALTFFVLKRVIQGVVHVELMIAFLHRE</sequence>
<organism evidence="2 3">
    <name type="scientific">Sclerotinia nivalis</name>
    <dbReference type="NCBI Taxonomy" id="352851"/>
    <lineage>
        <taxon>Eukaryota</taxon>
        <taxon>Fungi</taxon>
        <taxon>Dikarya</taxon>
        <taxon>Ascomycota</taxon>
        <taxon>Pezizomycotina</taxon>
        <taxon>Leotiomycetes</taxon>
        <taxon>Helotiales</taxon>
        <taxon>Sclerotiniaceae</taxon>
        <taxon>Sclerotinia</taxon>
    </lineage>
</organism>
<evidence type="ECO:0000313" key="3">
    <source>
        <dbReference type="Proteomes" id="UP001152300"/>
    </source>
</evidence>
<accession>A0A9X0AEJ9</accession>
<dbReference type="EMBL" id="JAPEIS010000012">
    <property type="protein sequence ID" value="KAJ8061286.1"/>
    <property type="molecule type" value="Genomic_DNA"/>
</dbReference>
<comment type="caution">
    <text evidence="2">The sequence shown here is derived from an EMBL/GenBank/DDBJ whole genome shotgun (WGS) entry which is preliminary data.</text>
</comment>
<dbReference type="Proteomes" id="UP001152300">
    <property type="component" value="Unassembled WGS sequence"/>
</dbReference>
<dbReference type="OrthoDB" id="3545702at2759"/>
<name>A0A9X0AEJ9_9HELO</name>
<protein>
    <submittedName>
        <fullName evidence="2">Uncharacterized protein</fullName>
    </submittedName>
</protein>
<dbReference type="AlphaFoldDB" id="A0A9X0AEJ9"/>